<evidence type="ECO:0000313" key="4">
    <source>
        <dbReference type="Proteomes" id="UP001596957"/>
    </source>
</evidence>
<feature type="transmembrane region" description="Helical" evidence="2">
    <location>
        <begin position="47"/>
        <end position="65"/>
    </location>
</feature>
<feature type="region of interest" description="Disordered" evidence="1">
    <location>
        <begin position="227"/>
        <end position="256"/>
    </location>
</feature>
<feature type="transmembrane region" description="Helical" evidence="2">
    <location>
        <begin position="192"/>
        <end position="209"/>
    </location>
</feature>
<keyword evidence="2" id="KW-0472">Membrane</keyword>
<feature type="transmembrane region" description="Helical" evidence="2">
    <location>
        <begin position="118"/>
        <end position="135"/>
    </location>
</feature>
<name>A0ABW2VZM3_9ACTN</name>
<keyword evidence="2" id="KW-0812">Transmembrane</keyword>
<protein>
    <submittedName>
        <fullName evidence="3">DUF2238 domain-containing protein</fullName>
    </submittedName>
</protein>
<organism evidence="3 4">
    <name type="scientific">Streptomyces lutosisoli</name>
    <dbReference type="NCBI Taxonomy" id="2665721"/>
    <lineage>
        <taxon>Bacteria</taxon>
        <taxon>Bacillati</taxon>
        <taxon>Actinomycetota</taxon>
        <taxon>Actinomycetes</taxon>
        <taxon>Kitasatosporales</taxon>
        <taxon>Streptomycetaceae</taxon>
        <taxon>Streptomyces</taxon>
    </lineage>
</organism>
<comment type="caution">
    <text evidence="3">The sequence shown here is derived from an EMBL/GenBank/DDBJ whole genome shotgun (WGS) entry which is preliminary data.</text>
</comment>
<reference evidence="4" key="1">
    <citation type="journal article" date="2019" name="Int. J. Syst. Evol. Microbiol.">
        <title>The Global Catalogue of Microorganisms (GCM) 10K type strain sequencing project: providing services to taxonomists for standard genome sequencing and annotation.</title>
        <authorList>
            <consortium name="The Broad Institute Genomics Platform"/>
            <consortium name="The Broad Institute Genome Sequencing Center for Infectious Disease"/>
            <person name="Wu L."/>
            <person name="Ma J."/>
        </authorList>
    </citation>
    <scope>NUCLEOTIDE SEQUENCE [LARGE SCALE GENOMIC DNA]</scope>
    <source>
        <strain evidence="4">CGMCC 4.7198</strain>
    </source>
</reference>
<accession>A0ABW2VZM3</accession>
<dbReference type="RefSeq" id="WP_381258219.1">
    <property type="nucleotide sequence ID" value="NZ_JBHTBI010000023.1"/>
</dbReference>
<keyword evidence="4" id="KW-1185">Reference proteome</keyword>
<dbReference type="EMBL" id="JBHTEC010000008">
    <property type="protein sequence ID" value="MFD0289382.1"/>
    <property type="molecule type" value="Genomic_DNA"/>
</dbReference>
<evidence type="ECO:0000256" key="1">
    <source>
        <dbReference type="SAM" id="MobiDB-lite"/>
    </source>
</evidence>
<feature type="transmembrane region" description="Helical" evidence="2">
    <location>
        <begin position="23"/>
        <end position="41"/>
    </location>
</feature>
<gene>
    <name evidence="3" type="ORF">ACFQZP_48880</name>
</gene>
<proteinExistence type="predicted"/>
<evidence type="ECO:0000313" key="3">
    <source>
        <dbReference type="EMBL" id="MFD0289382.1"/>
    </source>
</evidence>
<keyword evidence="2" id="KW-1133">Transmembrane helix</keyword>
<sequence length="256" mass="27406">MPGSVLAPPARHPASGDRVPHRTLPTALLVIVIAGMALSAWHPHDPTTWLLETVWVLVGLPLVVVSRRRFPLTNLLCCLLAAHALVLAVGGHYTYAQVPLGDWVRDGLGLDRNPYDRFGHLMQGFVPAVLVRELLSRTSPLRGSRWLAPLTVCACLAFSAVFEMFEWAAAVIGGHSADAFLATQGDVWDTQWDMFCALIGATVSVLLLSRLHDRQLAALGGTGAERLGPVGVPAQQPGRFPGPEAGSAPRTVGRTP</sequence>
<feature type="transmembrane region" description="Helical" evidence="2">
    <location>
        <begin position="72"/>
        <end position="95"/>
    </location>
</feature>
<dbReference type="Pfam" id="PF09997">
    <property type="entry name" value="DUF2238"/>
    <property type="match status" value="1"/>
</dbReference>
<dbReference type="InterPro" id="IPR014509">
    <property type="entry name" value="YjdF-like"/>
</dbReference>
<feature type="transmembrane region" description="Helical" evidence="2">
    <location>
        <begin position="147"/>
        <end position="172"/>
    </location>
</feature>
<evidence type="ECO:0000256" key="2">
    <source>
        <dbReference type="SAM" id="Phobius"/>
    </source>
</evidence>
<dbReference type="Proteomes" id="UP001596957">
    <property type="component" value="Unassembled WGS sequence"/>
</dbReference>